<evidence type="ECO:0000313" key="1">
    <source>
        <dbReference type="EMBL" id="GIX66749.1"/>
    </source>
</evidence>
<accession>A0AAV4M7D5</accession>
<name>A0AAV4M7D5_9ARAC</name>
<evidence type="ECO:0008006" key="3">
    <source>
        <dbReference type="Google" id="ProtNLM"/>
    </source>
</evidence>
<comment type="caution">
    <text evidence="1">The sequence shown here is derived from an EMBL/GenBank/DDBJ whole genome shotgun (WGS) entry which is preliminary data.</text>
</comment>
<evidence type="ECO:0000313" key="2">
    <source>
        <dbReference type="Proteomes" id="UP001054837"/>
    </source>
</evidence>
<dbReference type="EMBL" id="BPLQ01000018">
    <property type="protein sequence ID" value="GIX66749.1"/>
    <property type="molecule type" value="Genomic_DNA"/>
</dbReference>
<reference evidence="1 2" key="1">
    <citation type="submission" date="2021-06" db="EMBL/GenBank/DDBJ databases">
        <title>Caerostris darwini draft genome.</title>
        <authorList>
            <person name="Kono N."/>
            <person name="Arakawa K."/>
        </authorList>
    </citation>
    <scope>NUCLEOTIDE SEQUENCE [LARGE SCALE GENOMIC DNA]</scope>
</reference>
<sequence length="135" mass="15530">MVEFFAIASAAPRQACLSSLSLQCWVSAWCSWLKSHQYHAVAQMLPAHSLQRRKLTFVGGVTRLFNLSWFTRFRAVASGWRHIDSLREFPAVTIVIAIYNWPHIFRSAQRFKSITIYYSTAVEDFEATRKEAIAT</sequence>
<gene>
    <name evidence="1" type="ORF">CDAR_100721</name>
</gene>
<protein>
    <recommendedName>
        <fullName evidence="3">Secreted protein</fullName>
    </recommendedName>
</protein>
<dbReference type="Proteomes" id="UP001054837">
    <property type="component" value="Unassembled WGS sequence"/>
</dbReference>
<dbReference type="AlphaFoldDB" id="A0AAV4M7D5"/>
<keyword evidence="2" id="KW-1185">Reference proteome</keyword>
<proteinExistence type="predicted"/>
<organism evidence="1 2">
    <name type="scientific">Caerostris darwini</name>
    <dbReference type="NCBI Taxonomy" id="1538125"/>
    <lineage>
        <taxon>Eukaryota</taxon>
        <taxon>Metazoa</taxon>
        <taxon>Ecdysozoa</taxon>
        <taxon>Arthropoda</taxon>
        <taxon>Chelicerata</taxon>
        <taxon>Arachnida</taxon>
        <taxon>Araneae</taxon>
        <taxon>Araneomorphae</taxon>
        <taxon>Entelegynae</taxon>
        <taxon>Araneoidea</taxon>
        <taxon>Araneidae</taxon>
        <taxon>Caerostris</taxon>
    </lineage>
</organism>